<sequence length="135" mass="14205">MRLLNRLWSDESGFVNSAELLLFSVIVVIGLIVGLAALRDGIVQELGDTGQAVGQLDQSYAVEFQSGGHLQVNGNNVIVNKTYGGVHVVTSFRNFQYDDQPDLGDGPDVAGDPPAGIVIGGNDTDENGTPPSPQP</sequence>
<dbReference type="AlphaFoldDB" id="A0A2S8GFQ0"/>
<evidence type="ECO:0008006" key="5">
    <source>
        <dbReference type="Google" id="ProtNLM"/>
    </source>
</evidence>
<gene>
    <name evidence="3" type="ORF">C5Y93_25610</name>
</gene>
<accession>A0A2S8GFQ0</accession>
<organism evidence="3 4">
    <name type="scientific">Blastopirellula marina</name>
    <dbReference type="NCBI Taxonomy" id="124"/>
    <lineage>
        <taxon>Bacteria</taxon>
        <taxon>Pseudomonadati</taxon>
        <taxon>Planctomycetota</taxon>
        <taxon>Planctomycetia</taxon>
        <taxon>Pirellulales</taxon>
        <taxon>Pirellulaceae</taxon>
        <taxon>Blastopirellula</taxon>
    </lineage>
</organism>
<feature type="transmembrane region" description="Helical" evidence="2">
    <location>
        <begin position="20"/>
        <end position="38"/>
    </location>
</feature>
<reference evidence="3 4" key="1">
    <citation type="submission" date="2018-02" db="EMBL/GenBank/DDBJ databases">
        <title>Comparative genomes isolates from brazilian mangrove.</title>
        <authorList>
            <person name="Araujo J.E."/>
            <person name="Taketani R.G."/>
            <person name="Silva M.C.P."/>
            <person name="Loureco M.V."/>
            <person name="Andreote F.D."/>
        </authorList>
    </citation>
    <scope>NUCLEOTIDE SEQUENCE [LARGE SCALE GENOMIC DNA]</scope>
    <source>
        <strain evidence="3 4">Nap-Phe MGV</strain>
    </source>
</reference>
<dbReference type="Proteomes" id="UP000237819">
    <property type="component" value="Unassembled WGS sequence"/>
</dbReference>
<dbReference type="RefSeq" id="WP_105338303.1">
    <property type="nucleotide sequence ID" value="NZ_PUHZ01000024.1"/>
</dbReference>
<keyword evidence="2" id="KW-1133">Transmembrane helix</keyword>
<keyword evidence="2" id="KW-0812">Transmembrane</keyword>
<keyword evidence="2" id="KW-0472">Membrane</keyword>
<feature type="region of interest" description="Disordered" evidence="1">
    <location>
        <begin position="98"/>
        <end position="135"/>
    </location>
</feature>
<comment type="caution">
    <text evidence="3">The sequence shown here is derived from an EMBL/GenBank/DDBJ whole genome shotgun (WGS) entry which is preliminary data.</text>
</comment>
<evidence type="ECO:0000313" key="3">
    <source>
        <dbReference type="EMBL" id="PQO43091.1"/>
    </source>
</evidence>
<evidence type="ECO:0000256" key="2">
    <source>
        <dbReference type="SAM" id="Phobius"/>
    </source>
</evidence>
<evidence type="ECO:0000313" key="4">
    <source>
        <dbReference type="Proteomes" id="UP000237819"/>
    </source>
</evidence>
<name>A0A2S8GFQ0_9BACT</name>
<proteinExistence type="predicted"/>
<dbReference type="EMBL" id="PUHZ01000024">
    <property type="protein sequence ID" value="PQO43091.1"/>
    <property type="molecule type" value="Genomic_DNA"/>
</dbReference>
<evidence type="ECO:0000256" key="1">
    <source>
        <dbReference type="SAM" id="MobiDB-lite"/>
    </source>
</evidence>
<protein>
    <recommendedName>
        <fullName evidence="5">Branched-chain amino acid aminotransferase</fullName>
    </recommendedName>
</protein>
<dbReference type="OrthoDB" id="278295at2"/>